<evidence type="ECO:0000313" key="2">
    <source>
        <dbReference type="EMBL" id="KLO14750.1"/>
    </source>
</evidence>
<accession>A0A0H2RRY0</accession>
<dbReference type="InParanoid" id="A0A0H2RRY0"/>
<organism evidence="2 3">
    <name type="scientific">Schizopora paradoxa</name>
    <dbReference type="NCBI Taxonomy" id="27342"/>
    <lineage>
        <taxon>Eukaryota</taxon>
        <taxon>Fungi</taxon>
        <taxon>Dikarya</taxon>
        <taxon>Basidiomycota</taxon>
        <taxon>Agaricomycotina</taxon>
        <taxon>Agaricomycetes</taxon>
        <taxon>Hymenochaetales</taxon>
        <taxon>Schizoporaceae</taxon>
        <taxon>Schizopora</taxon>
    </lineage>
</organism>
<evidence type="ECO:0000256" key="1">
    <source>
        <dbReference type="SAM" id="MobiDB-lite"/>
    </source>
</evidence>
<dbReference type="AlphaFoldDB" id="A0A0H2RRY0"/>
<proteinExistence type="predicted"/>
<name>A0A0H2RRY0_9AGAM</name>
<feature type="compositionally biased region" description="Low complexity" evidence="1">
    <location>
        <begin position="25"/>
        <end position="39"/>
    </location>
</feature>
<sequence length="212" mass="23104">MASVRMDVILALSLKLSSSGVPRYSTSSPDTSSSSTSSRRSMRSKSDAILVSSSRTTCAGARLAVFSFFSSNTSACSQIRRIAVVEATASSVRLLFSNICASPSVVWRSLTRFTMCSRKGIKLDPDSATLRSSRRNFLIEFLIRSTPRRSCPYLLVRYSTATVSSSLIKIGIWLSEVNRLISEGSTSLEEGSSRYEAVWSINEADVCPCGLH</sequence>
<keyword evidence="3" id="KW-1185">Reference proteome</keyword>
<protein>
    <submittedName>
        <fullName evidence="2">Uncharacterized protein</fullName>
    </submittedName>
</protein>
<dbReference type="Proteomes" id="UP000053477">
    <property type="component" value="Unassembled WGS sequence"/>
</dbReference>
<reference evidence="2 3" key="1">
    <citation type="submission" date="2015-04" db="EMBL/GenBank/DDBJ databases">
        <title>Complete genome sequence of Schizopora paradoxa KUC8140, a cosmopolitan wood degrader in East Asia.</title>
        <authorList>
            <consortium name="DOE Joint Genome Institute"/>
            <person name="Min B."/>
            <person name="Park H."/>
            <person name="Jang Y."/>
            <person name="Kim J.-J."/>
            <person name="Kim K.H."/>
            <person name="Pangilinan J."/>
            <person name="Lipzen A."/>
            <person name="Riley R."/>
            <person name="Grigoriev I.V."/>
            <person name="Spatafora J.W."/>
            <person name="Choi I.-G."/>
        </authorList>
    </citation>
    <scope>NUCLEOTIDE SEQUENCE [LARGE SCALE GENOMIC DNA]</scope>
    <source>
        <strain evidence="2 3">KUC8140</strain>
    </source>
</reference>
<feature type="region of interest" description="Disordered" evidence="1">
    <location>
        <begin position="19"/>
        <end position="47"/>
    </location>
</feature>
<gene>
    <name evidence="2" type="ORF">SCHPADRAFT_297635</name>
</gene>
<dbReference type="EMBL" id="KQ085939">
    <property type="protein sequence ID" value="KLO14750.1"/>
    <property type="molecule type" value="Genomic_DNA"/>
</dbReference>
<evidence type="ECO:0000313" key="3">
    <source>
        <dbReference type="Proteomes" id="UP000053477"/>
    </source>
</evidence>